<dbReference type="Proteomes" id="UP000758155">
    <property type="component" value="Unassembled WGS sequence"/>
</dbReference>
<reference evidence="9" key="1">
    <citation type="submission" date="2019-04" db="EMBL/GenBank/DDBJ databases">
        <title>Sequencing of skin fungus with MAO and IRED activity.</title>
        <authorList>
            <person name="Marsaioli A.J."/>
            <person name="Bonatto J.M.C."/>
            <person name="Reis Junior O."/>
        </authorList>
    </citation>
    <scope>NUCLEOTIDE SEQUENCE</scope>
    <source>
        <strain evidence="9">28M1</strain>
    </source>
</reference>
<dbReference type="EMBL" id="SWKV01000056">
    <property type="protein sequence ID" value="KAF3035651.1"/>
    <property type="molecule type" value="Genomic_DNA"/>
</dbReference>
<dbReference type="InterPro" id="IPR029058">
    <property type="entry name" value="AB_hydrolase_fold"/>
</dbReference>
<dbReference type="EC" id="3.1.1.-" evidence="8"/>
<keyword evidence="7" id="KW-1015">Disulfide bond</keyword>
<organism evidence="9 10">
    <name type="scientific">Didymella heteroderae</name>
    <dbReference type="NCBI Taxonomy" id="1769908"/>
    <lineage>
        <taxon>Eukaryota</taxon>
        <taxon>Fungi</taxon>
        <taxon>Dikarya</taxon>
        <taxon>Ascomycota</taxon>
        <taxon>Pezizomycotina</taxon>
        <taxon>Dothideomycetes</taxon>
        <taxon>Pleosporomycetidae</taxon>
        <taxon>Pleosporales</taxon>
        <taxon>Pleosporineae</taxon>
        <taxon>Didymellaceae</taxon>
        <taxon>Didymella</taxon>
    </lineage>
</organism>
<dbReference type="InterPro" id="IPR011118">
    <property type="entry name" value="Tannase/feruloyl_esterase"/>
</dbReference>
<proteinExistence type="inferred from homology"/>
<accession>A0A9P4WLL1</accession>
<keyword evidence="5 8" id="KW-0378">Hydrolase</keyword>
<evidence type="ECO:0000313" key="10">
    <source>
        <dbReference type="Proteomes" id="UP000758155"/>
    </source>
</evidence>
<dbReference type="Pfam" id="PF07519">
    <property type="entry name" value="Tannase"/>
    <property type="match status" value="1"/>
</dbReference>
<keyword evidence="6" id="KW-0106">Calcium</keyword>
<evidence type="ECO:0000256" key="2">
    <source>
        <dbReference type="ARBA" id="ARBA00022487"/>
    </source>
</evidence>
<keyword evidence="2" id="KW-0719">Serine esterase</keyword>
<dbReference type="OrthoDB" id="3039123at2759"/>
<evidence type="ECO:0000313" key="9">
    <source>
        <dbReference type="EMBL" id="KAF3035651.1"/>
    </source>
</evidence>
<dbReference type="GO" id="GO:0046872">
    <property type="term" value="F:metal ion binding"/>
    <property type="evidence" value="ECO:0007669"/>
    <property type="project" value="UniProtKB-KW"/>
</dbReference>
<evidence type="ECO:0000256" key="1">
    <source>
        <dbReference type="ARBA" id="ARBA00006249"/>
    </source>
</evidence>
<evidence type="ECO:0000256" key="7">
    <source>
        <dbReference type="ARBA" id="ARBA00023157"/>
    </source>
</evidence>
<gene>
    <name evidence="9" type="ORF">E8E12_001279</name>
</gene>
<keyword evidence="3" id="KW-0479">Metal-binding</keyword>
<dbReference type="PANTHER" id="PTHR33938:SF8">
    <property type="entry name" value="CARBOXYLIC ESTER HYDROLASE"/>
    <property type="match status" value="1"/>
</dbReference>
<keyword evidence="4" id="KW-0732">Signal</keyword>
<dbReference type="AlphaFoldDB" id="A0A9P4WLL1"/>
<protein>
    <recommendedName>
        <fullName evidence="8">Carboxylic ester hydrolase</fullName>
        <ecNumber evidence="8">3.1.1.-</ecNumber>
    </recommendedName>
</protein>
<dbReference type="SUPFAM" id="SSF53474">
    <property type="entry name" value="alpha/beta-Hydrolases"/>
    <property type="match status" value="1"/>
</dbReference>
<evidence type="ECO:0000256" key="8">
    <source>
        <dbReference type="RuleBase" id="RU361238"/>
    </source>
</evidence>
<evidence type="ECO:0000256" key="3">
    <source>
        <dbReference type="ARBA" id="ARBA00022723"/>
    </source>
</evidence>
<sequence>MSLSPFLSNCSTQAIPFPAIFGSKFLTVETSLVLSLSLSSLVDPSQLYRDDGFGDNMSFCNVTLTHTHPNQNDRVTTQVWLPVQPEWNGRLKMVGGAGLIAGLGLTTDVRMPAAVADGYATVATDAGAPTDNTVDWLLLSPGNLNMLALQNFAYVALQDAALAAKSVVKSFFGQSPLFSYFDGCSQGGRQGYAFAQRYPNVFNGIHAAAPAINAEVWAAEYFPQQVMNELKEYPYPCEIDALTNLAIKACDGNDGVLDGIISNEDSCAFDPYTAVGAELQCSSPGAPKNISRAAAIIADAAWNGARRADGTFLFPTVGHQANLTGYGGLAETVCTGNGTCTGVVNDLLYVIIALFVEKNPNFDLASMTRRDFEQAFRRVKVEFDTAMGTASPDLYDFKFSGGKMLTYHGLADEVITFRGTRLYYDRVAAIDPDVHGFYRLFEAPGIAHCGGGIGGYPARSFEALVKWVEEGVTPDALEAIDVANRTSLLCPYPKRGIFTGAGMKYSADDFVCE</sequence>
<evidence type="ECO:0000256" key="5">
    <source>
        <dbReference type="ARBA" id="ARBA00022801"/>
    </source>
</evidence>
<dbReference type="PANTHER" id="PTHR33938">
    <property type="entry name" value="FERULOYL ESTERASE B-RELATED"/>
    <property type="match status" value="1"/>
</dbReference>
<comment type="caution">
    <text evidence="9">The sequence shown here is derived from an EMBL/GenBank/DDBJ whole genome shotgun (WGS) entry which is preliminary data.</text>
</comment>
<name>A0A9P4WLL1_9PLEO</name>
<dbReference type="GO" id="GO:0030600">
    <property type="term" value="F:feruloyl esterase activity"/>
    <property type="evidence" value="ECO:0007669"/>
    <property type="project" value="UniProtKB-ARBA"/>
</dbReference>
<comment type="similarity">
    <text evidence="1 8">Belongs to the tannase family.</text>
</comment>
<evidence type="ECO:0000256" key="6">
    <source>
        <dbReference type="ARBA" id="ARBA00022837"/>
    </source>
</evidence>
<evidence type="ECO:0000256" key="4">
    <source>
        <dbReference type="ARBA" id="ARBA00022729"/>
    </source>
</evidence>
<keyword evidence="10" id="KW-1185">Reference proteome</keyword>